<evidence type="ECO:0000256" key="1">
    <source>
        <dbReference type="SAM" id="Phobius"/>
    </source>
</evidence>
<name>A0A9Q8T5X3_9PEZI</name>
<organism evidence="2 3">
    <name type="scientific">Colletotrichum lupini</name>
    <dbReference type="NCBI Taxonomy" id="145971"/>
    <lineage>
        <taxon>Eukaryota</taxon>
        <taxon>Fungi</taxon>
        <taxon>Dikarya</taxon>
        <taxon>Ascomycota</taxon>
        <taxon>Pezizomycotina</taxon>
        <taxon>Sordariomycetes</taxon>
        <taxon>Hypocreomycetidae</taxon>
        <taxon>Glomerellales</taxon>
        <taxon>Glomerellaceae</taxon>
        <taxon>Colletotrichum</taxon>
        <taxon>Colletotrichum acutatum species complex</taxon>
    </lineage>
</organism>
<keyword evidence="3" id="KW-1185">Reference proteome</keyword>
<dbReference type="RefSeq" id="XP_049151422.1">
    <property type="nucleotide sequence ID" value="XM_049294276.1"/>
</dbReference>
<protein>
    <submittedName>
        <fullName evidence="2">Uncharacterized protein</fullName>
    </submittedName>
</protein>
<evidence type="ECO:0000313" key="2">
    <source>
        <dbReference type="EMBL" id="UQC89821.1"/>
    </source>
</evidence>
<gene>
    <name evidence="2" type="ORF">CLUP02_15352</name>
</gene>
<evidence type="ECO:0000313" key="3">
    <source>
        <dbReference type="Proteomes" id="UP000830671"/>
    </source>
</evidence>
<reference evidence="2" key="1">
    <citation type="journal article" date="2021" name="Mol. Plant Microbe Interact.">
        <title>Complete Genome Sequence of the Plant-Pathogenic Fungus Colletotrichum lupini.</title>
        <authorList>
            <person name="Baroncelli R."/>
            <person name="Pensec F."/>
            <person name="Da Lio D."/>
            <person name="Boufleur T."/>
            <person name="Vicente I."/>
            <person name="Sarrocco S."/>
            <person name="Picot A."/>
            <person name="Baraldi E."/>
            <person name="Sukno S."/>
            <person name="Thon M."/>
            <person name="Le Floch G."/>
        </authorList>
    </citation>
    <scope>NUCLEOTIDE SEQUENCE</scope>
    <source>
        <strain evidence="2">IMI 504893</strain>
    </source>
</reference>
<keyword evidence="1" id="KW-1133">Transmembrane helix</keyword>
<dbReference type="KEGG" id="clup:CLUP02_15352"/>
<accession>A0A9Q8T5X3</accession>
<dbReference type="AlphaFoldDB" id="A0A9Q8T5X3"/>
<keyword evidence="1" id="KW-0472">Membrane</keyword>
<feature type="transmembrane region" description="Helical" evidence="1">
    <location>
        <begin position="104"/>
        <end position="126"/>
    </location>
</feature>
<sequence length="455" mass="50927">MAAELYFEQCWAILSTIGISNVFLGFIVISITKFSSIALVPIITSMACAIANGLCFRIFYTDSSPLDRALASAFADTFWLVQEAGISFYSYAMLTHMLTGRSRTIYLTAFWILFAGITGLRGTILIARVVGIYDETNNTASKVVDFAHVGYFVLLALLECLSAFYLLRKFASTKKRSLRAALNISLWGHLMRSTEIRVSSLALIGVSRSITYTFHPSLLNTPTTTPRQIDRFVYTLECIFPVILYFDLLACKIQSESHGAINSYNIRHVETPNILRDSVTGELSSTISPSSEKPLESCDNRTLHELHSWSYLFWQAPSRISNHTLLDCMFPGHSSRSHLGLTSITIGIYVYQVFDARRPPISRSVTEPHGYTSRTPRSRTSSWLCPPHKSLVSEILHITQPQDATLKMWITNTEYESSGDKLHSVSTTNVDATLAAMLPHPLTTWIYARITDATQ</sequence>
<proteinExistence type="predicted"/>
<feature type="transmembrane region" description="Helical" evidence="1">
    <location>
        <begin position="12"/>
        <end position="31"/>
    </location>
</feature>
<feature type="transmembrane region" description="Helical" evidence="1">
    <location>
        <begin position="38"/>
        <end position="60"/>
    </location>
</feature>
<feature type="transmembrane region" description="Helical" evidence="1">
    <location>
        <begin position="72"/>
        <end position="92"/>
    </location>
</feature>
<keyword evidence="1" id="KW-0812">Transmembrane</keyword>
<dbReference type="EMBL" id="CP019480">
    <property type="protein sequence ID" value="UQC89821.1"/>
    <property type="molecule type" value="Genomic_DNA"/>
</dbReference>
<dbReference type="GeneID" id="73349286"/>
<dbReference type="Proteomes" id="UP000830671">
    <property type="component" value="Chromosome 8"/>
</dbReference>
<feature type="transmembrane region" description="Helical" evidence="1">
    <location>
        <begin position="146"/>
        <end position="167"/>
    </location>
</feature>